<keyword evidence="9" id="KW-1185">Reference proteome</keyword>
<evidence type="ECO:0000259" key="7">
    <source>
        <dbReference type="PROSITE" id="PS50115"/>
    </source>
</evidence>
<evidence type="ECO:0000256" key="2">
    <source>
        <dbReference type="ARBA" id="ARBA00022723"/>
    </source>
</evidence>
<keyword evidence="2" id="KW-0479">Metal-binding</keyword>
<feature type="region of interest" description="Disordered" evidence="6">
    <location>
        <begin position="124"/>
        <end position="147"/>
    </location>
</feature>
<name>A0AAQ3QKG4_9LILI</name>
<dbReference type="SUPFAM" id="SSF57863">
    <property type="entry name" value="ArfGap/RecO-like zinc finger"/>
    <property type="match status" value="1"/>
</dbReference>
<dbReference type="GO" id="GO:0008270">
    <property type="term" value="F:zinc ion binding"/>
    <property type="evidence" value="ECO:0007669"/>
    <property type="project" value="UniProtKB-KW"/>
</dbReference>
<evidence type="ECO:0000256" key="4">
    <source>
        <dbReference type="ARBA" id="ARBA00022833"/>
    </source>
</evidence>
<evidence type="ECO:0000256" key="1">
    <source>
        <dbReference type="ARBA" id="ARBA00022468"/>
    </source>
</evidence>
<feature type="region of interest" description="Disordered" evidence="6">
    <location>
        <begin position="238"/>
        <end position="261"/>
    </location>
</feature>
<feature type="domain" description="Arf-GAP" evidence="7">
    <location>
        <begin position="16"/>
        <end position="130"/>
    </location>
</feature>
<evidence type="ECO:0000256" key="5">
    <source>
        <dbReference type="PROSITE-ProRule" id="PRU00288"/>
    </source>
</evidence>
<reference evidence="8 9" key="1">
    <citation type="submission" date="2023-10" db="EMBL/GenBank/DDBJ databases">
        <title>Chromosome-scale genome assembly provides insights into flower coloration mechanisms of Canna indica.</title>
        <authorList>
            <person name="Li C."/>
        </authorList>
    </citation>
    <scope>NUCLEOTIDE SEQUENCE [LARGE SCALE GENOMIC DNA]</scope>
    <source>
        <tissue evidence="8">Flower</tissue>
    </source>
</reference>
<proteinExistence type="predicted"/>
<dbReference type="Gene3D" id="1.10.220.150">
    <property type="entry name" value="Arf GTPase activating protein"/>
    <property type="match status" value="1"/>
</dbReference>
<feature type="compositionally biased region" description="Basic and acidic residues" evidence="6">
    <location>
        <begin position="160"/>
        <end position="176"/>
    </location>
</feature>
<dbReference type="InterPro" id="IPR038508">
    <property type="entry name" value="ArfGAP_dom_sf"/>
</dbReference>
<dbReference type="PANTHER" id="PTHR46419">
    <property type="entry name" value="ADP-RIBOSYLATION FACTOR GTPASE-ACTIVATING PROTEIN AGD5"/>
    <property type="match status" value="1"/>
</dbReference>
<dbReference type="PANTHER" id="PTHR46419:SF2">
    <property type="entry name" value="ADP-RIBOSYLATION FACTOR GTPASE-ACTIVATING PROTEIN AGD5"/>
    <property type="match status" value="1"/>
</dbReference>
<dbReference type="InterPro" id="IPR037278">
    <property type="entry name" value="ARFGAP/RecO"/>
</dbReference>
<gene>
    <name evidence="8" type="ORF">Cni_G24808</name>
</gene>
<dbReference type="CDD" id="cd08204">
    <property type="entry name" value="ArfGap"/>
    <property type="match status" value="1"/>
</dbReference>
<dbReference type="SMART" id="SM00105">
    <property type="entry name" value="ArfGap"/>
    <property type="match status" value="1"/>
</dbReference>
<keyword evidence="1" id="KW-0343">GTPase activation</keyword>
<evidence type="ECO:0000256" key="3">
    <source>
        <dbReference type="ARBA" id="ARBA00022771"/>
    </source>
</evidence>
<keyword evidence="3 5" id="KW-0863">Zinc-finger</keyword>
<dbReference type="Proteomes" id="UP001327560">
    <property type="component" value="Chromosome 8"/>
</dbReference>
<evidence type="ECO:0000313" key="8">
    <source>
        <dbReference type="EMBL" id="WOL16026.1"/>
    </source>
</evidence>
<keyword evidence="4" id="KW-0862">Zinc</keyword>
<sequence length="450" mass="49376">MNGKASVSKELNDKHTKILEGLLKLPENRECADCKSKGPRWASVNLGIFICLQCSGIHRSLGVHISQVRSATLDTWLPEQVAFMQKIGNTKANRYWEAELPPNFCRVGIESFIRAKYNEKRWVPQHKKTISPRNAEEEVSSENKQKANYTGVGNINIVKPLDKQDNKPQSTRKDNLAPKIPNVVSSNSKMEIRAEVAPSTTNAIPKMQSKVGCTTDLLNLISMDDPNENGSQLSKAQELTSMSEKHTTTTEFVKTKNEGSSRVEDLFKGSASSGNPSTLKATDRDATNDLICLFDSSSMASPFALHHQREHQNLPTIATRSTISSPVIPTRGAHQRSVSDSFAMKGTITTLSWVNFDYDGPENEPLGGQWYSNNSCQMQNFTHPHPCASNGSSIFTSSTRASASIVSNGVPQATGAKRPPIYSSSSSATNSRSLGDYDFSSVTQGMFPRQ</sequence>
<dbReference type="Pfam" id="PF01412">
    <property type="entry name" value="ArfGap"/>
    <property type="match status" value="1"/>
</dbReference>
<dbReference type="FunFam" id="1.10.220.150:FF:000009">
    <property type="entry name" value="stromal membrane-associated protein 1 isoform X1"/>
    <property type="match status" value="1"/>
</dbReference>
<organism evidence="8 9">
    <name type="scientific">Canna indica</name>
    <name type="common">Indian-shot</name>
    <dbReference type="NCBI Taxonomy" id="4628"/>
    <lineage>
        <taxon>Eukaryota</taxon>
        <taxon>Viridiplantae</taxon>
        <taxon>Streptophyta</taxon>
        <taxon>Embryophyta</taxon>
        <taxon>Tracheophyta</taxon>
        <taxon>Spermatophyta</taxon>
        <taxon>Magnoliopsida</taxon>
        <taxon>Liliopsida</taxon>
        <taxon>Zingiberales</taxon>
        <taxon>Cannaceae</taxon>
        <taxon>Canna</taxon>
    </lineage>
</organism>
<dbReference type="EMBL" id="CP136897">
    <property type="protein sequence ID" value="WOL16026.1"/>
    <property type="molecule type" value="Genomic_DNA"/>
</dbReference>
<dbReference type="PRINTS" id="PR00405">
    <property type="entry name" value="REVINTRACTNG"/>
</dbReference>
<feature type="region of interest" description="Disordered" evidence="6">
    <location>
        <begin position="406"/>
        <end position="434"/>
    </location>
</feature>
<evidence type="ECO:0000256" key="6">
    <source>
        <dbReference type="SAM" id="MobiDB-lite"/>
    </source>
</evidence>
<dbReference type="InterPro" id="IPR001164">
    <property type="entry name" value="ArfGAP_dom"/>
</dbReference>
<dbReference type="AlphaFoldDB" id="A0AAQ3QKG4"/>
<dbReference type="GO" id="GO:0005096">
    <property type="term" value="F:GTPase activator activity"/>
    <property type="evidence" value="ECO:0007669"/>
    <property type="project" value="UniProtKB-KW"/>
</dbReference>
<evidence type="ECO:0000313" key="9">
    <source>
        <dbReference type="Proteomes" id="UP001327560"/>
    </source>
</evidence>
<feature type="region of interest" description="Disordered" evidence="6">
    <location>
        <begin position="160"/>
        <end position="181"/>
    </location>
</feature>
<accession>A0AAQ3QKG4</accession>
<protein>
    <submittedName>
        <fullName evidence="8">ADP-ribosylation factor GTPase-activating protein AGD5 isoform X2</fullName>
    </submittedName>
</protein>
<feature type="compositionally biased region" description="Low complexity" evidence="6">
    <location>
        <begin position="423"/>
        <end position="433"/>
    </location>
</feature>
<dbReference type="PROSITE" id="PS50115">
    <property type="entry name" value="ARFGAP"/>
    <property type="match status" value="1"/>
</dbReference>
<dbReference type="InterPro" id="IPR044520">
    <property type="entry name" value="ARF_GAP_AGD5/15"/>
</dbReference>
<feature type="compositionally biased region" description="Basic and acidic residues" evidence="6">
    <location>
        <begin position="243"/>
        <end position="261"/>
    </location>
</feature>